<accession>A0A0A1MBY7</accession>
<evidence type="ECO:0000256" key="1">
    <source>
        <dbReference type="SAM" id="Coils"/>
    </source>
</evidence>
<organism evidence="2 3">
    <name type="scientific">Oceanobacillus oncorhynchi</name>
    <dbReference type="NCBI Taxonomy" id="545501"/>
    <lineage>
        <taxon>Bacteria</taxon>
        <taxon>Bacillati</taxon>
        <taxon>Bacillota</taxon>
        <taxon>Bacilli</taxon>
        <taxon>Bacillales</taxon>
        <taxon>Bacillaceae</taxon>
        <taxon>Oceanobacillus</taxon>
    </lineage>
</organism>
<dbReference type="EMBL" id="CDGG01000001">
    <property type="protein sequence ID" value="CEI80593.1"/>
    <property type="molecule type" value="Genomic_DNA"/>
</dbReference>
<evidence type="ECO:0000313" key="2">
    <source>
        <dbReference type="EMBL" id="CEI80593.1"/>
    </source>
</evidence>
<name>A0A0A1MBY7_9BACI</name>
<dbReference type="AlphaFoldDB" id="A0A0A1MBY7"/>
<dbReference type="Proteomes" id="UP000040453">
    <property type="component" value="Unassembled WGS sequence"/>
</dbReference>
<evidence type="ECO:0000313" key="3">
    <source>
        <dbReference type="Proteomes" id="UP000040453"/>
    </source>
</evidence>
<keyword evidence="1" id="KW-0175">Coiled coil</keyword>
<keyword evidence="3" id="KW-1185">Reference proteome</keyword>
<proteinExistence type="predicted"/>
<reference evidence="2 3" key="1">
    <citation type="submission" date="2014-11" db="EMBL/GenBank/DDBJ databases">
        <authorList>
            <person name="Urmite Genomes Urmite Genomes"/>
        </authorList>
    </citation>
    <scope>NUCLEOTIDE SEQUENCE [LARGE SCALE GENOMIC DNA]</scope>
    <source>
        <strain evidence="2 3">Oc5</strain>
    </source>
</reference>
<protein>
    <submittedName>
        <fullName evidence="2">Uncharacterized protein</fullName>
    </submittedName>
</protein>
<gene>
    <name evidence="2" type="ORF">BN997_00398</name>
</gene>
<dbReference type="OrthoDB" id="2733945at2"/>
<dbReference type="RefSeq" id="WP_042529164.1">
    <property type="nucleotide sequence ID" value="NZ_CAXOIH010000004.1"/>
</dbReference>
<feature type="coiled-coil region" evidence="1">
    <location>
        <begin position="31"/>
        <end position="159"/>
    </location>
</feature>
<sequence>MVYLNQEKHIYAEDIKGASSNQETFVYEYASEREQKQLEMQRESVEVLQQLQRDTFAKNQQLERIAKRLKEMDKNEKDQQQMQEKVFNRLDVLDKNIKKENKQLNQIIAAQESAKEEEDGFKANQALIQVKLEKIDEVSEAVKKKVEEQGNKLDEMDNQRKEELAVLHERLDKQEAWLEKLIRQVHDLRGIIYERADEVIKKVEKSIQLFGSKWNVVRRTDSESSKETIKK</sequence>